<sequence>MKTPHRITLLLGTGIHIKYNPITDNYEQGDAKKVVLPCFVNVISNSKQLKDYGSQTEKVISCRFMQEIKQPFSRAIFNGEIFERMDSIDAPIKGAVKLKRVVE</sequence>
<organism evidence="1">
    <name type="scientific">Siphoviridae sp. ct8eQ1</name>
    <dbReference type="NCBI Taxonomy" id="2826171"/>
    <lineage>
        <taxon>Viruses</taxon>
        <taxon>Duplodnaviria</taxon>
        <taxon>Heunggongvirae</taxon>
        <taxon>Uroviricota</taxon>
        <taxon>Caudoviricetes</taxon>
    </lineage>
</organism>
<evidence type="ECO:0000313" key="1">
    <source>
        <dbReference type="EMBL" id="DAD87705.1"/>
    </source>
</evidence>
<protein>
    <submittedName>
        <fullName evidence="1">Head closure knob</fullName>
    </submittedName>
</protein>
<reference evidence="1" key="1">
    <citation type="journal article" date="2021" name="Proc. Natl. Acad. Sci. U.S.A.">
        <title>A Catalog of Tens of Thousands of Viruses from Human Metagenomes Reveals Hidden Associations with Chronic Diseases.</title>
        <authorList>
            <person name="Tisza M.J."/>
            <person name="Buck C.B."/>
        </authorList>
    </citation>
    <scope>NUCLEOTIDE SEQUENCE</scope>
    <source>
        <strain evidence="1">Ct8eQ1</strain>
    </source>
</reference>
<name>A0A8S5MZC9_9CAUD</name>
<accession>A0A8S5MZC9</accession>
<dbReference type="EMBL" id="BK015025">
    <property type="protein sequence ID" value="DAD87705.1"/>
    <property type="molecule type" value="Genomic_DNA"/>
</dbReference>
<proteinExistence type="predicted"/>